<evidence type="ECO:0000256" key="2">
    <source>
        <dbReference type="ARBA" id="ARBA00023242"/>
    </source>
</evidence>
<evidence type="ECO:0000256" key="1">
    <source>
        <dbReference type="ARBA" id="ARBA00022723"/>
    </source>
</evidence>
<dbReference type="PANTHER" id="PTHR46910">
    <property type="entry name" value="TRANSCRIPTION FACTOR PDR1"/>
    <property type="match status" value="1"/>
</dbReference>
<keyword evidence="2" id="KW-0539">Nucleus</keyword>
<dbReference type="CDD" id="cd12148">
    <property type="entry name" value="fungal_TF_MHR"/>
    <property type="match status" value="1"/>
</dbReference>
<keyword evidence="6" id="KW-1185">Reference proteome</keyword>
<dbReference type="InterPro" id="IPR001138">
    <property type="entry name" value="Zn2Cys6_DnaBD"/>
</dbReference>
<dbReference type="InterPro" id="IPR036864">
    <property type="entry name" value="Zn2-C6_fun-type_DNA-bd_sf"/>
</dbReference>
<proteinExistence type="predicted"/>
<feature type="domain" description="Zn(2)-C6 fungal-type" evidence="4">
    <location>
        <begin position="13"/>
        <end position="43"/>
    </location>
</feature>
<evidence type="ECO:0000259" key="4">
    <source>
        <dbReference type="PROSITE" id="PS50048"/>
    </source>
</evidence>
<dbReference type="Pfam" id="PF04082">
    <property type="entry name" value="Fungal_trans"/>
    <property type="match status" value="1"/>
</dbReference>
<protein>
    <recommendedName>
        <fullName evidence="4">Zn(2)-C6 fungal-type domain-containing protein</fullName>
    </recommendedName>
</protein>
<comment type="caution">
    <text evidence="5">The sequence shown here is derived from an EMBL/GenBank/DDBJ whole genome shotgun (WGS) entry which is preliminary data.</text>
</comment>
<dbReference type="PROSITE" id="PS50048">
    <property type="entry name" value="ZN2_CY6_FUNGAL_2"/>
    <property type="match status" value="1"/>
</dbReference>
<sequence length="785" mass="85155">MSSPAKGPRQATACDWCRAHKLKCDAEQPSCRNCARRSVPCVTVDLRRPHAQGRRQAPVGRRRRSPVSTSTSVSSQSSASPTQTRTPRSAHPPLPPVPEYPPSPEQPLGRSFEPVAPERELPGLFAGPFEHDSVPDSAILAGGGSCPQRQALRQRRPASSTAASSTTTSRPAGHNSHHVLTQWMDLFFVQNAAWEPVYPHFRQGLAYAAEVPLPPLVLGGPSPALPELPPREAMNAYTALFFSRIHPLFPVLDQTVFQSFLADMQSNSSNSISNNSSSNSSSSNSSSSSNKTALSPSMYPQLATVFVVCSLAADEQAGSVTALGTRYLEAVYVLYAHLVALPCVASVQALLLLTLILRNRNKDAAAWGTLGQAVHLAQTIGLHRRSNGLDSGDLHARIWWTAYVFERSRELETGRATTIRGDANVDDDDSDDERCQVLPSPIHGHGLSFDYFAALVGLAKIKMQVVRLLYGGTQRPVRDLLLEMGRLDRALLDWADTFPESVRPGRDLICGGDELPLATYVALQFHQTLMALHRPALLSAPGFLRNRINEYCAGTPAMRNMRNRLHFSLCIGAASARSVLKATNDLSMYAVPVPNQIARYVTADQILMAVLVLGIYVSKVPMSRLNRGDLALVDTFGELAEEEYRRAGQCEDFLQGITLVRRQLCDYIAGVQRRPATTTSTSTTTVAATTAATTATTAAENALTASTVSSTPTTTISCLPSEPTSTTPISYGFDLTADGDVMNLEASWAHFWNEDFDKMLALPDGLGGDADMTNMYLLGIPQSWP</sequence>
<feature type="compositionally biased region" description="Pro residues" evidence="3">
    <location>
        <begin position="90"/>
        <end position="105"/>
    </location>
</feature>
<feature type="region of interest" description="Disordered" evidence="3">
    <location>
        <begin position="135"/>
        <end position="175"/>
    </location>
</feature>
<dbReference type="SMART" id="SM00066">
    <property type="entry name" value="GAL4"/>
    <property type="match status" value="1"/>
</dbReference>
<dbReference type="CDD" id="cd00067">
    <property type="entry name" value="GAL4"/>
    <property type="match status" value="1"/>
</dbReference>
<dbReference type="SUPFAM" id="SSF57701">
    <property type="entry name" value="Zn2/Cys6 DNA-binding domain"/>
    <property type="match status" value="1"/>
</dbReference>
<evidence type="ECO:0000313" key="5">
    <source>
        <dbReference type="EMBL" id="CAK7233918.1"/>
    </source>
</evidence>
<evidence type="ECO:0000313" key="6">
    <source>
        <dbReference type="Proteomes" id="UP001642405"/>
    </source>
</evidence>
<feature type="region of interest" description="Disordered" evidence="3">
    <location>
        <begin position="45"/>
        <end position="113"/>
    </location>
</feature>
<feature type="compositionally biased region" description="Low complexity" evidence="3">
    <location>
        <begin position="66"/>
        <end position="89"/>
    </location>
</feature>
<feature type="compositionally biased region" description="Low complexity" evidence="3">
    <location>
        <begin position="270"/>
        <end position="290"/>
    </location>
</feature>
<evidence type="ECO:0000256" key="3">
    <source>
        <dbReference type="SAM" id="MobiDB-lite"/>
    </source>
</evidence>
<feature type="region of interest" description="Disordered" evidence="3">
    <location>
        <begin position="270"/>
        <end position="292"/>
    </location>
</feature>
<dbReference type="EMBL" id="CAWUHB010000079">
    <property type="protein sequence ID" value="CAK7233918.1"/>
    <property type="molecule type" value="Genomic_DNA"/>
</dbReference>
<dbReference type="InterPro" id="IPR050987">
    <property type="entry name" value="AtrR-like"/>
</dbReference>
<name>A0ABP0CPK7_9PEZI</name>
<reference evidence="5 6" key="1">
    <citation type="submission" date="2024-01" db="EMBL/GenBank/DDBJ databases">
        <authorList>
            <person name="Allen C."/>
            <person name="Tagirdzhanova G."/>
        </authorList>
    </citation>
    <scope>NUCLEOTIDE SEQUENCE [LARGE SCALE GENOMIC DNA]</scope>
</reference>
<dbReference type="Gene3D" id="4.10.240.10">
    <property type="entry name" value="Zn(2)-C6 fungal-type DNA-binding domain"/>
    <property type="match status" value="1"/>
</dbReference>
<dbReference type="Pfam" id="PF00172">
    <property type="entry name" value="Zn_clus"/>
    <property type="match status" value="1"/>
</dbReference>
<dbReference type="PANTHER" id="PTHR46910:SF1">
    <property type="entry name" value="MISCELLANEOUS ZN(II)2CYS6 TRANSCRIPTION FACTOR (EUROFUNG)-RELATED"/>
    <property type="match status" value="1"/>
</dbReference>
<dbReference type="InterPro" id="IPR007219">
    <property type="entry name" value="XnlR_reg_dom"/>
</dbReference>
<dbReference type="Proteomes" id="UP001642405">
    <property type="component" value="Unassembled WGS sequence"/>
</dbReference>
<keyword evidence="1" id="KW-0479">Metal-binding</keyword>
<dbReference type="SMART" id="SM00906">
    <property type="entry name" value="Fungal_trans"/>
    <property type="match status" value="1"/>
</dbReference>
<organism evidence="5 6">
    <name type="scientific">Sporothrix curviconia</name>
    <dbReference type="NCBI Taxonomy" id="1260050"/>
    <lineage>
        <taxon>Eukaryota</taxon>
        <taxon>Fungi</taxon>
        <taxon>Dikarya</taxon>
        <taxon>Ascomycota</taxon>
        <taxon>Pezizomycotina</taxon>
        <taxon>Sordariomycetes</taxon>
        <taxon>Sordariomycetidae</taxon>
        <taxon>Ophiostomatales</taxon>
        <taxon>Ophiostomataceae</taxon>
        <taxon>Sporothrix</taxon>
    </lineage>
</organism>
<dbReference type="PROSITE" id="PS00463">
    <property type="entry name" value="ZN2_CY6_FUNGAL_1"/>
    <property type="match status" value="1"/>
</dbReference>
<feature type="compositionally biased region" description="Low complexity" evidence="3">
    <location>
        <begin position="147"/>
        <end position="172"/>
    </location>
</feature>
<gene>
    <name evidence="5" type="ORF">SCUCBS95973_008758</name>
</gene>
<accession>A0ABP0CPK7</accession>